<dbReference type="RefSeq" id="WP_152823673.1">
    <property type="nucleotide sequence ID" value="NZ_WHUT02000001.1"/>
</dbReference>
<dbReference type="AlphaFoldDB" id="A0A8X8KLM0"/>
<keyword evidence="3" id="KW-1185">Reference proteome</keyword>
<organism evidence="2 3">
    <name type="scientific">Fertoeibacter niger</name>
    <dbReference type="NCBI Taxonomy" id="2656921"/>
    <lineage>
        <taxon>Bacteria</taxon>
        <taxon>Pseudomonadati</taxon>
        <taxon>Pseudomonadota</taxon>
        <taxon>Alphaproteobacteria</taxon>
        <taxon>Rhodobacterales</taxon>
        <taxon>Paracoccaceae</taxon>
        <taxon>Fertoeibacter</taxon>
    </lineage>
</organism>
<proteinExistence type="predicted"/>
<evidence type="ECO:0000256" key="1">
    <source>
        <dbReference type="SAM" id="Phobius"/>
    </source>
</evidence>
<accession>A0A8X8KLM0</accession>
<gene>
    <name evidence="2" type="ORF">GEU84_001160</name>
</gene>
<keyword evidence="1" id="KW-0472">Membrane</keyword>
<name>A0A8X8KLM0_9RHOB</name>
<sequence>MTEPLPSPAQPNPQPPATAGDIVGGLIFLGIIGAVVFVAFLFVVNWFSDSADGFGECKTRTREMLLDPGSARFGAPRKAAAVDDDRVVRFRYSVSATNGFGGRIERQFICMVDDSGPVRKVSVY</sequence>
<keyword evidence="1" id="KW-1133">Transmembrane helix</keyword>
<reference evidence="2" key="1">
    <citation type="submission" date="2020-05" db="EMBL/GenBank/DDBJ databases">
        <title>Fertoebacter nigrum gen. nov., sp. nov., a new member of the family Rhodobacteraceae.</title>
        <authorList>
            <person name="Szuroczki S."/>
            <person name="Abbaszade G."/>
            <person name="Buni D."/>
            <person name="Schumann P."/>
            <person name="Toth E."/>
        </authorList>
    </citation>
    <scope>NUCLEOTIDE SEQUENCE</scope>
    <source>
        <strain evidence="2">RG-N-1a</strain>
    </source>
</reference>
<evidence type="ECO:0000313" key="3">
    <source>
        <dbReference type="Proteomes" id="UP000484076"/>
    </source>
</evidence>
<feature type="transmembrane region" description="Helical" evidence="1">
    <location>
        <begin position="22"/>
        <end position="44"/>
    </location>
</feature>
<protein>
    <submittedName>
        <fullName evidence="2">Uncharacterized protein</fullName>
    </submittedName>
</protein>
<keyword evidence="1" id="KW-0812">Transmembrane</keyword>
<dbReference type="EMBL" id="WHUT02000001">
    <property type="protein sequence ID" value="NUB42980.1"/>
    <property type="molecule type" value="Genomic_DNA"/>
</dbReference>
<comment type="caution">
    <text evidence="2">The sequence shown here is derived from an EMBL/GenBank/DDBJ whole genome shotgun (WGS) entry which is preliminary data.</text>
</comment>
<evidence type="ECO:0000313" key="2">
    <source>
        <dbReference type="EMBL" id="NUB42980.1"/>
    </source>
</evidence>
<dbReference type="Proteomes" id="UP000484076">
    <property type="component" value="Unassembled WGS sequence"/>
</dbReference>